<sequence length="1338" mass="147025">MSPPALLDTGGFPIQKPINLNGQVSHPLFLSSLIIVASSLNSRSQSKQTFLSNAMNPSSFGDLNSGFSSSSGNAQNLSFNSPSIPRSCGKPLSKPRLLKVRRQSNSQNLKSAADTWAGPGFNPFRPVSSPTEHDVSSEFGFGNSRSEAFDFGVSKGCDVGVNPDSRKWNVENEVVEQMKNVRIESGNVFINNNLNASNRTNFVFGSDHRNESPGIDDNMKNLNINDNEINDKVVDERTNGIAKFRLRSDDNVTSRLPNELNKKLNIKETEGGTKVSDAFTESLKSAIPDQIKNLNINESADGNETDNKSSVMDGCASVSREGTRSYVGGERESILSSEMECKLNMGSAIEESSGHAETGFSSSRIFEEDMQTGNRNDKKFHDFSNRIPTEFTFMEGMQGREAIGSQFHMNQPNVDAQPSGVGGTSSAFLSSGLAAGYAFGLLPTGRVEKRDGFIFTSKQDGVGSPFVEFKTPDPKGNIFSCLNQKVEVSAKFKDTKLKKKKGKLKQPTKVHLWPGQDFVSRESGSREIPEPSDSYSPMDVSPYQETLSDTQFSRETSVASEESLVPDNQNSSTDFPPIVSSDAIDEDLIVATQQMNINEEDVNLTDTKRESSDKGSGAENPPEESISGAETESFKSANEEIDFINDIVVTSAENEASSSTNIERQDSDVIKSSSPASSQDMGGSGFTFIAASSQASSNRQNKKKNCAKVGHDPYNFSLNAKVPYASSSSQFTSLPVSPCLGKKVGLSTPIHMVGENSEGSRGQEIKQESDLISAVSVAAQEACEKWRLRGNQAYTHGELSKAEDCYTQGINCVSRSETSRSCLRALMLCYSNRAATRMSLGRIKDALQDCRMAAEIDPNFLRVQVRAANCFLALGEVEDASQYFKKCLQLGSDMCVDRKIAIEASSGLQKAQKVSECLQHAAELLKRKTPNDVESALELIAEGLVIGPYSEKLLEMKADSLFLLRKYEEVIQLCDQTFDSAEKNSPLLDTGYQSADLDGTQLTKDSSFCLWRCHLILKSYFYLGKLEEAIASLEKQEELIVKRCGNKKIESLIPLAATVRELLRHKAAGNEAFQAGKHSEAIEYYTAALSCNVESRPFAAICYCNRAAAYKALGLVTDAIADCSLAIALDKNYLKAISRRATLYEMIRDYGQAVSDLQRLVAVLTKQVEEKTSLSGSSDRSGNLANDLRQARMRLSTIEEAARKEIPLDMYRILGVEPSASASDIKKAYRKAALRHHPDKAGQSLARIENGDDWLRKEIGEEIHMHADRLFKMIGEAYAVLSDPTKRSQYDLEEEMRNAQKKHNGSSTSRTYTDAQSYQFERSGSRGQWRGVWRSYGR</sequence>
<feature type="region of interest" description="Disordered" evidence="1">
    <location>
        <begin position="594"/>
        <end position="635"/>
    </location>
</feature>
<dbReference type="Gene3D" id="1.25.40.10">
    <property type="entry name" value="Tetratricopeptide repeat domain"/>
    <property type="match status" value="3"/>
</dbReference>
<feature type="region of interest" description="Disordered" evidence="1">
    <location>
        <begin position="297"/>
        <end position="316"/>
    </location>
</feature>
<evidence type="ECO:0000259" key="2">
    <source>
        <dbReference type="PROSITE" id="PS50076"/>
    </source>
</evidence>
<dbReference type="PANTHER" id="PTHR45181">
    <property type="entry name" value="HEAT SHOCK PROTEIN DNAJ WITH TETRATRICOPEPTIDE REPEAT-CONTAINING PROTEIN"/>
    <property type="match status" value="1"/>
</dbReference>
<dbReference type="PRINTS" id="PR00625">
    <property type="entry name" value="JDOMAIN"/>
</dbReference>
<feature type="compositionally biased region" description="Polar residues" evidence="1">
    <location>
        <begin position="71"/>
        <end position="84"/>
    </location>
</feature>
<accession>B9RIG0</accession>
<dbReference type="InterPro" id="IPR019734">
    <property type="entry name" value="TPR_rpt"/>
</dbReference>
<gene>
    <name evidence="3" type="ORF">RCOM_1578760</name>
</gene>
<dbReference type="SUPFAM" id="SSF46565">
    <property type="entry name" value="Chaperone J-domain"/>
    <property type="match status" value="1"/>
</dbReference>
<feature type="region of interest" description="Disordered" evidence="1">
    <location>
        <begin position="514"/>
        <end position="579"/>
    </location>
</feature>
<organism evidence="3 4">
    <name type="scientific">Ricinus communis</name>
    <name type="common">Castor bean</name>
    <dbReference type="NCBI Taxonomy" id="3988"/>
    <lineage>
        <taxon>Eukaryota</taxon>
        <taxon>Viridiplantae</taxon>
        <taxon>Streptophyta</taxon>
        <taxon>Embryophyta</taxon>
        <taxon>Tracheophyta</taxon>
        <taxon>Spermatophyta</taxon>
        <taxon>Magnoliopsida</taxon>
        <taxon>eudicotyledons</taxon>
        <taxon>Gunneridae</taxon>
        <taxon>Pentapetalae</taxon>
        <taxon>rosids</taxon>
        <taxon>fabids</taxon>
        <taxon>Malpighiales</taxon>
        <taxon>Euphorbiaceae</taxon>
        <taxon>Acalyphoideae</taxon>
        <taxon>Acalypheae</taxon>
        <taxon>Ricinus</taxon>
    </lineage>
</organism>
<dbReference type="OrthoDB" id="10250354at2759"/>
<feature type="region of interest" description="Disordered" evidence="1">
    <location>
        <begin position="71"/>
        <end position="94"/>
    </location>
</feature>
<dbReference type="EMBL" id="EQ973781">
    <property type="protein sequence ID" value="EEF48932.1"/>
    <property type="molecule type" value="Genomic_DNA"/>
</dbReference>
<keyword evidence="4" id="KW-1185">Reference proteome</keyword>
<dbReference type="InParanoid" id="B9RIG0"/>
<dbReference type="eggNOG" id="KOG0550">
    <property type="taxonomic scope" value="Eukaryota"/>
</dbReference>
<dbReference type="CDD" id="cd06257">
    <property type="entry name" value="DnaJ"/>
    <property type="match status" value="1"/>
</dbReference>
<dbReference type="InterPro" id="IPR036869">
    <property type="entry name" value="J_dom_sf"/>
</dbReference>
<proteinExistence type="predicted"/>
<dbReference type="FunCoup" id="B9RIG0">
    <property type="interactions" value="1259"/>
</dbReference>
<reference evidence="4" key="1">
    <citation type="journal article" date="2010" name="Nat. Biotechnol.">
        <title>Draft genome sequence of the oilseed species Ricinus communis.</title>
        <authorList>
            <person name="Chan A.P."/>
            <person name="Crabtree J."/>
            <person name="Zhao Q."/>
            <person name="Lorenzi H."/>
            <person name="Orvis J."/>
            <person name="Puiu D."/>
            <person name="Melake-Berhan A."/>
            <person name="Jones K.M."/>
            <person name="Redman J."/>
            <person name="Chen G."/>
            <person name="Cahoon E.B."/>
            <person name="Gedil M."/>
            <person name="Stanke M."/>
            <person name="Haas B.J."/>
            <person name="Wortman J.R."/>
            <person name="Fraser-Liggett C.M."/>
            <person name="Ravel J."/>
            <person name="Rabinowicz P.D."/>
        </authorList>
    </citation>
    <scope>NUCLEOTIDE SEQUENCE [LARGE SCALE GENOMIC DNA]</scope>
    <source>
        <strain evidence="4">cv. Hale</strain>
    </source>
</reference>
<feature type="compositionally biased region" description="Polar residues" evidence="1">
    <location>
        <begin position="670"/>
        <end position="681"/>
    </location>
</feature>
<name>B9RIG0_RICCO</name>
<dbReference type="SUPFAM" id="SSF48452">
    <property type="entry name" value="TPR-like"/>
    <property type="match status" value="2"/>
</dbReference>
<dbReference type="STRING" id="3988.B9RIG0"/>
<evidence type="ECO:0000313" key="4">
    <source>
        <dbReference type="Proteomes" id="UP000008311"/>
    </source>
</evidence>
<feature type="compositionally biased region" description="Polar residues" evidence="1">
    <location>
        <begin position="653"/>
        <end position="662"/>
    </location>
</feature>
<dbReference type="Proteomes" id="UP000008311">
    <property type="component" value="Unassembled WGS sequence"/>
</dbReference>
<dbReference type="PROSITE" id="PS00636">
    <property type="entry name" value="DNAJ_1"/>
    <property type="match status" value="1"/>
</dbReference>
<dbReference type="InterPro" id="IPR011990">
    <property type="entry name" value="TPR-like_helical_dom_sf"/>
</dbReference>
<feature type="domain" description="J" evidence="2">
    <location>
        <begin position="1209"/>
        <end position="1294"/>
    </location>
</feature>
<dbReference type="PROSITE" id="PS50076">
    <property type="entry name" value="DNAJ_2"/>
    <property type="match status" value="1"/>
</dbReference>
<dbReference type="Pfam" id="PF00226">
    <property type="entry name" value="DnaJ"/>
    <property type="match status" value="1"/>
</dbReference>
<dbReference type="InterPro" id="IPR018253">
    <property type="entry name" value="DnaJ_domain_CS"/>
</dbReference>
<feature type="region of interest" description="Disordered" evidence="1">
    <location>
        <begin position="653"/>
        <end position="685"/>
    </location>
</feature>
<feature type="region of interest" description="Disordered" evidence="1">
    <location>
        <begin position="1294"/>
        <end position="1320"/>
    </location>
</feature>
<evidence type="ECO:0000256" key="1">
    <source>
        <dbReference type="SAM" id="MobiDB-lite"/>
    </source>
</evidence>
<feature type="compositionally biased region" description="Basic and acidic residues" evidence="1">
    <location>
        <begin position="519"/>
        <end position="529"/>
    </location>
</feature>
<dbReference type="KEGG" id="rcu:8274328"/>
<feature type="compositionally biased region" description="Polar residues" evidence="1">
    <location>
        <begin position="543"/>
        <end position="574"/>
    </location>
</feature>
<dbReference type="PANTHER" id="PTHR45181:SF4">
    <property type="entry name" value="HEAT SHOCK PROTEIN DNAJ WITH TETRATRICOPEPTIDE REPEAT-CONTAINING PROTEIN"/>
    <property type="match status" value="1"/>
</dbReference>
<dbReference type="InterPro" id="IPR001623">
    <property type="entry name" value="DnaJ_domain"/>
</dbReference>
<dbReference type="SMART" id="SM00271">
    <property type="entry name" value="DnaJ"/>
    <property type="match status" value="1"/>
</dbReference>
<dbReference type="SMART" id="SM00028">
    <property type="entry name" value="TPR"/>
    <property type="match status" value="7"/>
</dbReference>
<dbReference type="Gene3D" id="1.10.287.110">
    <property type="entry name" value="DnaJ domain"/>
    <property type="match status" value="1"/>
</dbReference>
<evidence type="ECO:0000313" key="3">
    <source>
        <dbReference type="EMBL" id="EEF48932.1"/>
    </source>
</evidence>
<protein>
    <recommendedName>
        <fullName evidence="2">J domain-containing protein</fullName>
    </recommendedName>
</protein>
<feature type="compositionally biased region" description="Polar residues" evidence="1">
    <location>
        <begin position="1305"/>
        <end position="1320"/>
    </location>
</feature>